<proteinExistence type="predicted"/>
<accession>A0A811V2E9</accession>
<gene>
    <name evidence="2" type="ORF">CCAP1982_LOCUS13589</name>
</gene>
<keyword evidence="3" id="KW-1185">Reference proteome</keyword>
<feature type="region of interest" description="Disordered" evidence="1">
    <location>
        <begin position="1"/>
        <end position="48"/>
    </location>
</feature>
<reference evidence="2" key="1">
    <citation type="submission" date="2020-11" db="EMBL/GenBank/DDBJ databases">
        <authorList>
            <person name="Whitehead M."/>
        </authorList>
    </citation>
    <scope>NUCLEOTIDE SEQUENCE</scope>
    <source>
        <strain evidence="2">EGII</strain>
    </source>
</reference>
<protein>
    <submittedName>
        <fullName evidence="2">(Mediterranean fruit fly) hypothetical protein</fullName>
    </submittedName>
</protein>
<name>A0A811V2E9_CERCA</name>
<dbReference type="EMBL" id="CAJHJT010000034">
    <property type="protein sequence ID" value="CAD7005230.1"/>
    <property type="molecule type" value="Genomic_DNA"/>
</dbReference>
<organism evidence="2 3">
    <name type="scientific">Ceratitis capitata</name>
    <name type="common">Mediterranean fruit fly</name>
    <name type="synonym">Tephritis capitata</name>
    <dbReference type="NCBI Taxonomy" id="7213"/>
    <lineage>
        <taxon>Eukaryota</taxon>
        <taxon>Metazoa</taxon>
        <taxon>Ecdysozoa</taxon>
        <taxon>Arthropoda</taxon>
        <taxon>Hexapoda</taxon>
        <taxon>Insecta</taxon>
        <taxon>Pterygota</taxon>
        <taxon>Neoptera</taxon>
        <taxon>Endopterygota</taxon>
        <taxon>Diptera</taxon>
        <taxon>Brachycera</taxon>
        <taxon>Muscomorpha</taxon>
        <taxon>Tephritoidea</taxon>
        <taxon>Tephritidae</taxon>
        <taxon>Ceratitis</taxon>
        <taxon>Ceratitis</taxon>
    </lineage>
</organism>
<evidence type="ECO:0000256" key="1">
    <source>
        <dbReference type="SAM" id="MobiDB-lite"/>
    </source>
</evidence>
<feature type="compositionally biased region" description="Basic and acidic residues" evidence="1">
    <location>
        <begin position="31"/>
        <end position="48"/>
    </location>
</feature>
<comment type="caution">
    <text evidence="2">The sequence shown here is derived from an EMBL/GenBank/DDBJ whole genome shotgun (WGS) entry which is preliminary data.</text>
</comment>
<dbReference type="Proteomes" id="UP000606786">
    <property type="component" value="Unassembled WGS sequence"/>
</dbReference>
<sequence>MNKKNRQNLQQTQQKQPAKAFKRGKNSKNAKRSEETNSGRAVERWSGDHQHSRLVCVASRASRSGCVRRSSSAPAKLETFNSAATAKAVEQVAPILATFGSFVFVMFDLSCRAAGASVASEKNSEVCV</sequence>
<feature type="compositionally biased region" description="Basic residues" evidence="1">
    <location>
        <begin position="20"/>
        <end position="30"/>
    </location>
</feature>
<dbReference type="AlphaFoldDB" id="A0A811V2E9"/>
<feature type="compositionally biased region" description="Low complexity" evidence="1">
    <location>
        <begin position="7"/>
        <end position="16"/>
    </location>
</feature>
<evidence type="ECO:0000313" key="2">
    <source>
        <dbReference type="EMBL" id="CAD7005230.1"/>
    </source>
</evidence>
<evidence type="ECO:0000313" key="3">
    <source>
        <dbReference type="Proteomes" id="UP000606786"/>
    </source>
</evidence>